<reference evidence="3 4" key="1">
    <citation type="submission" date="2016-10" db="EMBL/GenBank/DDBJ databases">
        <authorList>
            <person name="de Groot N.N."/>
        </authorList>
    </citation>
    <scope>NUCLEOTIDE SEQUENCE [LARGE SCALE GENOMIC DNA]</scope>
    <source>
        <strain evidence="3 4">CGMCC 4.2023</strain>
    </source>
</reference>
<dbReference type="RefSeq" id="WP_103885597.1">
    <property type="nucleotide sequence ID" value="NZ_FNVU01000004.1"/>
</dbReference>
<feature type="transmembrane region" description="Helical" evidence="2">
    <location>
        <begin position="72"/>
        <end position="96"/>
    </location>
</feature>
<dbReference type="Proteomes" id="UP000236754">
    <property type="component" value="Unassembled WGS sequence"/>
</dbReference>
<gene>
    <name evidence="3" type="ORF">SAMN05216223_104325</name>
</gene>
<keyword evidence="2" id="KW-0472">Membrane</keyword>
<proteinExistence type="predicted"/>
<feature type="compositionally biased region" description="Polar residues" evidence="1">
    <location>
        <begin position="1"/>
        <end position="10"/>
    </location>
</feature>
<keyword evidence="4" id="KW-1185">Reference proteome</keyword>
<keyword evidence="2" id="KW-0812">Transmembrane</keyword>
<sequence>MTTTSSSSHGRGNDGPEPARPHPRWQDLGVVRITLPAAPAAPSGPPEPAEPDAGPPRPRRVVRGPSPDPDRYAYVAPLVARVCAVPMLAVGGLYTLGSGMATDPCSAHGCQALDQALIMGACLFVAGLVALLTSWALPRHLRTARELTALAAPVLALISLLIYFNLPAAT</sequence>
<keyword evidence="2" id="KW-1133">Transmembrane helix</keyword>
<protein>
    <submittedName>
        <fullName evidence="3">Uncharacterized protein</fullName>
    </submittedName>
</protein>
<name>A0A1H5Z6K4_9ACTN</name>
<dbReference type="EMBL" id="FNVU01000004">
    <property type="protein sequence ID" value="SEG31660.1"/>
    <property type="molecule type" value="Genomic_DNA"/>
</dbReference>
<evidence type="ECO:0000256" key="2">
    <source>
        <dbReference type="SAM" id="Phobius"/>
    </source>
</evidence>
<feature type="compositionally biased region" description="Basic and acidic residues" evidence="1">
    <location>
        <begin position="11"/>
        <end position="20"/>
    </location>
</feature>
<evidence type="ECO:0000313" key="4">
    <source>
        <dbReference type="Proteomes" id="UP000236754"/>
    </source>
</evidence>
<organism evidence="3 4">
    <name type="scientific">Actinacidiphila yanglinensis</name>
    <dbReference type="NCBI Taxonomy" id="310779"/>
    <lineage>
        <taxon>Bacteria</taxon>
        <taxon>Bacillati</taxon>
        <taxon>Actinomycetota</taxon>
        <taxon>Actinomycetes</taxon>
        <taxon>Kitasatosporales</taxon>
        <taxon>Streptomycetaceae</taxon>
        <taxon>Actinacidiphila</taxon>
    </lineage>
</organism>
<feature type="region of interest" description="Disordered" evidence="1">
    <location>
        <begin position="1"/>
        <end position="66"/>
    </location>
</feature>
<dbReference type="OrthoDB" id="4286756at2"/>
<feature type="transmembrane region" description="Helical" evidence="2">
    <location>
        <begin position="149"/>
        <end position="166"/>
    </location>
</feature>
<evidence type="ECO:0000256" key="1">
    <source>
        <dbReference type="SAM" id="MobiDB-lite"/>
    </source>
</evidence>
<feature type="transmembrane region" description="Helical" evidence="2">
    <location>
        <begin position="116"/>
        <end position="137"/>
    </location>
</feature>
<feature type="compositionally biased region" description="Pro residues" evidence="1">
    <location>
        <begin position="42"/>
        <end position="56"/>
    </location>
</feature>
<dbReference type="AlphaFoldDB" id="A0A1H5Z6K4"/>
<evidence type="ECO:0000313" key="3">
    <source>
        <dbReference type="EMBL" id="SEG31660.1"/>
    </source>
</evidence>
<accession>A0A1H5Z6K4</accession>